<protein>
    <submittedName>
        <fullName evidence="6">Mitotic-spindle organizing protein associated with a ring of gamma-tubulin 1</fullName>
    </submittedName>
</protein>
<evidence type="ECO:0000256" key="2">
    <source>
        <dbReference type="ARBA" id="ARBA00011015"/>
    </source>
</evidence>
<reference evidence="6" key="2">
    <citation type="submission" date="2023-11" db="UniProtKB">
        <authorList>
            <consortium name="WormBaseParasite"/>
        </authorList>
    </citation>
    <scope>IDENTIFICATION</scope>
</reference>
<dbReference type="WBParaSite" id="TREG1_33050.1">
    <property type="protein sequence ID" value="TREG1_33050.1"/>
    <property type="gene ID" value="TREG1_33050"/>
</dbReference>
<dbReference type="GO" id="GO:0005813">
    <property type="term" value="C:centrosome"/>
    <property type="evidence" value="ECO:0007669"/>
    <property type="project" value="TreeGrafter"/>
</dbReference>
<dbReference type="InterPro" id="IPR022214">
    <property type="entry name" value="MZT1"/>
</dbReference>
<dbReference type="Proteomes" id="UP000050795">
    <property type="component" value="Unassembled WGS sequence"/>
</dbReference>
<evidence type="ECO:0000256" key="3">
    <source>
        <dbReference type="ARBA" id="ARBA00022490"/>
    </source>
</evidence>
<dbReference type="AlphaFoldDB" id="A0AA85JFW7"/>
<comment type="subcellular location">
    <subcellularLocation>
        <location evidence="1">Cytoplasm</location>
        <location evidence="1">Cytoskeleton</location>
        <location evidence="1">Microtubule organizing center</location>
    </subcellularLocation>
</comment>
<evidence type="ECO:0000313" key="5">
    <source>
        <dbReference type="Proteomes" id="UP000050795"/>
    </source>
</evidence>
<comment type="similarity">
    <text evidence="2">Belongs to the MOZART1 family.</text>
</comment>
<dbReference type="Pfam" id="PF12554">
    <property type="entry name" value="MOZART1"/>
    <property type="match status" value="1"/>
</dbReference>
<dbReference type="GO" id="GO:0000931">
    <property type="term" value="C:gamma-tubulin ring complex"/>
    <property type="evidence" value="ECO:0007669"/>
    <property type="project" value="InterPro"/>
</dbReference>
<dbReference type="PANTHER" id="PTHR28520:SF2">
    <property type="entry name" value="MITOTIC-SPINDLE ORGANIZING PROTEIN 1"/>
    <property type="match status" value="1"/>
</dbReference>
<dbReference type="PANTHER" id="PTHR28520">
    <property type="entry name" value="MITOTIC-SPINDLE ORGANIZING PROTEIN 1"/>
    <property type="match status" value="1"/>
</dbReference>
<keyword evidence="3" id="KW-0963">Cytoplasm</keyword>
<dbReference type="GO" id="GO:0005819">
    <property type="term" value="C:spindle"/>
    <property type="evidence" value="ECO:0007669"/>
    <property type="project" value="TreeGrafter"/>
</dbReference>
<evidence type="ECO:0000256" key="4">
    <source>
        <dbReference type="ARBA" id="ARBA00023212"/>
    </source>
</evidence>
<evidence type="ECO:0000256" key="1">
    <source>
        <dbReference type="ARBA" id="ARBA00004267"/>
    </source>
</evidence>
<name>A0AA85JFW7_TRIRE</name>
<organism evidence="5 6">
    <name type="scientific">Trichobilharzia regenti</name>
    <name type="common">Nasal bird schistosome</name>
    <dbReference type="NCBI Taxonomy" id="157069"/>
    <lineage>
        <taxon>Eukaryota</taxon>
        <taxon>Metazoa</taxon>
        <taxon>Spiralia</taxon>
        <taxon>Lophotrochozoa</taxon>
        <taxon>Platyhelminthes</taxon>
        <taxon>Trematoda</taxon>
        <taxon>Digenea</taxon>
        <taxon>Strigeidida</taxon>
        <taxon>Schistosomatoidea</taxon>
        <taxon>Schistosomatidae</taxon>
        <taxon>Trichobilharzia</taxon>
    </lineage>
</organism>
<keyword evidence="5" id="KW-1185">Reference proteome</keyword>
<proteinExistence type="inferred from homology"/>
<evidence type="ECO:0000313" key="6">
    <source>
        <dbReference type="WBParaSite" id="TREG1_33050.1"/>
    </source>
</evidence>
<accession>A0AA85JFW7</accession>
<dbReference type="GO" id="GO:0033566">
    <property type="term" value="P:gamma-tubulin complex localization"/>
    <property type="evidence" value="ECO:0007669"/>
    <property type="project" value="InterPro"/>
</dbReference>
<dbReference type="GO" id="GO:0090307">
    <property type="term" value="P:mitotic spindle assembly"/>
    <property type="evidence" value="ECO:0007669"/>
    <property type="project" value="TreeGrafter"/>
</dbReference>
<reference evidence="5" key="1">
    <citation type="submission" date="2022-06" db="EMBL/GenBank/DDBJ databases">
        <authorList>
            <person name="Berger JAMES D."/>
            <person name="Berger JAMES D."/>
        </authorList>
    </citation>
    <scope>NUCLEOTIDE SEQUENCE [LARGE SCALE GENOMIC DNA]</scope>
</reference>
<sequence>MGFPQDDKDNDSNADKVAAATFSVLSEISSLLNTGLDNEELLMCIKLIESGVNPATLAMLVNNIKQQCEGISESKRV</sequence>
<dbReference type="GO" id="GO:0051415">
    <property type="term" value="P:microtubule nucleation by interphase microtubule organizing center"/>
    <property type="evidence" value="ECO:0007669"/>
    <property type="project" value="TreeGrafter"/>
</dbReference>
<keyword evidence="4" id="KW-0206">Cytoskeleton</keyword>
<dbReference type="GO" id="GO:0031021">
    <property type="term" value="C:interphase microtubule organizing center"/>
    <property type="evidence" value="ECO:0007669"/>
    <property type="project" value="TreeGrafter"/>
</dbReference>